<organism evidence="3 4">
    <name type="scientific">Candidatus Curtissbacteria bacterium RIFCSPHIGHO2_02_FULL_42_15</name>
    <dbReference type="NCBI Taxonomy" id="1797716"/>
    <lineage>
        <taxon>Bacteria</taxon>
        <taxon>Candidatus Curtissiibacteriota</taxon>
    </lineage>
</organism>
<dbReference type="InterPro" id="IPR029050">
    <property type="entry name" value="Immunoprotect_excell_Ig-like"/>
</dbReference>
<evidence type="ECO:0000313" key="3">
    <source>
        <dbReference type="EMBL" id="OGD90058.1"/>
    </source>
</evidence>
<dbReference type="EMBL" id="MFBF01000056">
    <property type="protein sequence ID" value="OGD90058.1"/>
    <property type="molecule type" value="Genomic_DNA"/>
</dbReference>
<keyword evidence="2" id="KW-0472">Membrane</keyword>
<sequence length="242" mass="26796">MSVQKFLQANIWLGFLINMSVKTTTLNLPEYLFAQIADFSAKSSRIIENKIKNPLKGLKLPKFSSANAKYIILGAIALIIIGGAGFYFFKSGASSDSAAQIKTEGGVSAPLNKKLEFNIKSTSGEDTGNKLVVNFNSVERTEKILYKGRPLLPRDGKDFLVINIEIENSTRDRLNVRPADFLRLIDATGRQFAPDIQTDVIKVEPLSIKRTRTVYIVPDGTANIKFLLGEIKGDRETVEVKI</sequence>
<reference evidence="3 4" key="1">
    <citation type="journal article" date="2016" name="Nat. Commun.">
        <title>Thousands of microbial genomes shed light on interconnected biogeochemical processes in an aquifer system.</title>
        <authorList>
            <person name="Anantharaman K."/>
            <person name="Brown C.T."/>
            <person name="Hug L.A."/>
            <person name="Sharon I."/>
            <person name="Castelle C.J."/>
            <person name="Probst A.J."/>
            <person name="Thomas B.C."/>
            <person name="Singh A."/>
            <person name="Wilkins M.J."/>
            <person name="Karaoz U."/>
            <person name="Brodie E.L."/>
            <person name="Williams K.H."/>
            <person name="Hubbard S.S."/>
            <person name="Banfield J.F."/>
        </authorList>
    </citation>
    <scope>NUCLEOTIDE SEQUENCE [LARGE SCALE GENOMIC DNA]</scope>
</reference>
<gene>
    <name evidence="3" type="ORF">A3D07_02595</name>
</gene>
<keyword evidence="2" id="KW-0812">Transmembrane</keyword>
<evidence type="ECO:0000313" key="4">
    <source>
        <dbReference type="Proteomes" id="UP000177124"/>
    </source>
</evidence>
<feature type="transmembrane region" description="Helical" evidence="2">
    <location>
        <begin position="70"/>
        <end position="89"/>
    </location>
</feature>
<keyword evidence="1" id="KW-0732">Signal</keyword>
<evidence type="ECO:0008006" key="5">
    <source>
        <dbReference type="Google" id="ProtNLM"/>
    </source>
</evidence>
<evidence type="ECO:0000256" key="2">
    <source>
        <dbReference type="SAM" id="Phobius"/>
    </source>
</evidence>
<keyword evidence="2" id="KW-1133">Transmembrane helix</keyword>
<protein>
    <recommendedName>
        <fullName evidence="5">DUF4352 domain-containing protein</fullName>
    </recommendedName>
</protein>
<dbReference type="STRING" id="1797716.A3D07_02595"/>
<name>A0A1F5GDX1_9BACT</name>
<proteinExistence type="predicted"/>
<evidence type="ECO:0000256" key="1">
    <source>
        <dbReference type="ARBA" id="ARBA00022729"/>
    </source>
</evidence>
<dbReference type="AlphaFoldDB" id="A0A1F5GDX1"/>
<dbReference type="Gene3D" id="2.60.40.1240">
    <property type="match status" value="1"/>
</dbReference>
<accession>A0A1F5GDX1</accession>
<dbReference type="Proteomes" id="UP000177124">
    <property type="component" value="Unassembled WGS sequence"/>
</dbReference>
<comment type="caution">
    <text evidence="3">The sequence shown here is derived from an EMBL/GenBank/DDBJ whole genome shotgun (WGS) entry which is preliminary data.</text>
</comment>